<dbReference type="Pfam" id="PF13180">
    <property type="entry name" value="PDZ_2"/>
    <property type="match status" value="1"/>
</dbReference>
<dbReference type="FunFam" id="2.30.42.10:FF:000063">
    <property type="entry name" value="Peptidase, S41 family"/>
    <property type="match status" value="1"/>
</dbReference>
<dbReference type="Gene3D" id="2.30.42.10">
    <property type="match status" value="1"/>
</dbReference>
<dbReference type="EMBL" id="OB674548">
    <property type="protein sequence ID" value="CAD7235764.1"/>
    <property type="molecule type" value="Genomic_DNA"/>
</dbReference>
<dbReference type="SMART" id="SM00228">
    <property type="entry name" value="PDZ"/>
    <property type="match status" value="1"/>
</dbReference>
<reference evidence="6" key="1">
    <citation type="submission" date="2020-11" db="EMBL/GenBank/DDBJ databases">
        <authorList>
            <person name="Tran Van P."/>
        </authorList>
    </citation>
    <scope>NUCLEOTIDE SEQUENCE</scope>
</reference>
<evidence type="ECO:0000256" key="4">
    <source>
        <dbReference type="ARBA" id="ARBA00022825"/>
    </source>
</evidence>
<evidence type="ECO:0000256" key="5">
    <source>
        <dbReference type="SAM" id="MobiDB-lite"/>
    </source>
</evidence>
<comment type="similarity">
    <text evidence="1">Belongs to the peptidase S41A family.</text>
</comment>
<dbReference type="CDD" id="cd07560">
    <property type="entry name" value="Peptidase_S41_CPP"/>
    <property type="match status" value="1"/>
</dbReference>
<organism evidence="6">
    <name type="scientific">Cyprideis torosa</name>
    <dbReference type="NCBI Taxonomy" id="163714"/>
    <lineage>
        <taxon>Eukaryota</taxon>
        <taxon>Metazoa</taxon>
        <taxon>Ecdysozoa</taxon>
        <taxon>Arthropoda</taxon>
        <taxon>Crustacea</taxon>
        <taxon>Oligostraca</taxon>
        <taxon>Ostracoda</taxon>
        <taxon>Podocopa</taxon>
        <taxon>Podocopida</taxon>
        <taxon>Cytherocopina</taxon>
        <taxon>Cytheroidea</taxon>
        <taxon>Cytherideidae</taxon>
        <taxon>Cyprideis</taxon>
    </lineage>
</organism>
<feature type="region of interest" description="Disordered" evidence="5">
    <location>
        <begin position="1"/>
        <end position="30"/>
    </location>
</feature>
<accession>A0A7R8ZTB7</accession>
<sequence length="452" mass="49180">MAQQEEAQDPVEPTSGQQASDGNVDGGLEVDLEVTEGDDEEIIDEPLPIEDIRLFADVFEKIKNGYVEEIDDRELIVNAIRGMLNGLDPHSQFFDANDYDEFREDTDGEFGGIGIELSVVDGEVRVIAPIDDTPAAEAGLQPGDLIRQVDGTPMTDLFFEEIIKRLRGEPGTQVTLSIQRNGDAPFDVVLTRAIIASVSVKSRLIDGNYGLIRIAKFQNDTSDATIKAVEKLKSQARDGRLKGVLLDLRNNGGGQLDTAIEVADVFLAKGDIVHIRGRISRDGQTYSADDKDLTDGARIAVLINGGSASAAEIVAGALQDNQRAVVVGTRSFGKASVQTIVPLIADNGLKITTARYYTPNERSIQARGIVPDISIPQVRLPEDIARDYSISERDLANHLEAEPVDLPDERSEEDKKLLFEDFQLNEALSLLKALDVLAQDGTSETKRGDESP</sequence>
<evidence type="ECO:0000256" key="3">
    <source>
        <dbReference type="ARBA" id="ARBA00022801"/>
    </source>
</evidence>
<dbReference type="Gene3D" id="3.30.750.44">
    <property type="match status" value="1"/>
</dbReference>
<dbReference type="AlphaFoldDB" id="A0A7R8ZTB7"/>
<dbReference type="Gene3D" id="3.90.226.10">
    <property type="entry name" value="2-enoyl-CoA Hydratase, Chain A, domain 1"/>
    <property type="match status" value="1"/>
</dbReference>
<dbReference type="InterPro" id="IPR001478">
    <property type="entry name" value="PDZ"/>
</dbReference>
<dbReference type="GO" id="GO:0007165">
    <property type="term" value="P:signal transduction"/>
    <property type="evidence" value="ECO:0007669"/>
    <property type="project" value="TreeGrafter"/>
</dbReference>
<dbReference type="GO" id="GO:0006508">
    <property type="term" value="P:proteolysis"/>
    <property type="evidence" value="ECO:0007669"/>
    <property type="project" value="UniProtKB-KW"/>
</dbReference>
<gene>
    <name evidence="6" type="ORF">CTOB1V02_LOCUS13579</name>
</gene>
<dbReference type="InterPro" id="IPR004447">
    <property type="entry name" value="Peptidase_S41A"/>
</dbReference>
<protein>
    <submittedName>
        <fullName evidence="6">Uncharacterized protein</fullName>
    </submittedName>
</protein>
<proteinExistence type="inferred from homology"/>
<keyword evidence="4" id="KW-0720">Serine protease</keyword>
<dbReference type="GO" id="GO:0008236">
    <property type="term" value="F:serine-type peptidase activity"/>
    <property type="evidence" value="ECO:0007669"/>
    <property type="project" value="UniProtKB-KW"/>
</dbReference>
<dbReference type="PROSITE" id="PS50106">
    <property type="entry name" value="PDZ"/>
    <property type="match status" value="1"/>
</dbReference>
<dbReference type="PANTHER" id="PTHR32060">
    <property type="entry name" value="TAIL-SPECIFIC PROTEASE"/>
    <property type="match status" value="1"/>
</dbReference>
<dbReference type="Pfam" id="PF22694">
    <property type="entry name" value="CtpB_N-like"/>
    <property type="match status" value="1"/>
</dbReference>
<evidence type="ECO:0000256" key="1">
    <source>
        <dbReference type="ARBA" id="ARBA00009179"/>
    </source>
</evidence>
<dbReference type="SUPFAM" id="SSF50156">
    <property type="entry name" value="PDZ domain-like"/>
    <property type="match status" value="1"/>
</dbReference>
<dbReference type="SUPFAM" id="SSF52096">
    <property type="entry name" value="ClpP/crotonase"/>
    <property type="match status" value="1"/>
</dbReference>
<evidence type="ECO:0000313" key="6">
    <source>
        <dbReference type="EMBL" id="CAD7235764.1"/>
    </source>
</evidence>
<dbReference type="GO" id="GO:0004175">
    <property type="term" value="F:endopeptidase activity"/>
    <property type="evidence" value="ECO:0007669"/>
    <property type="project" value="TreeGrafter"/>
</dbReference>
<dbReference type="Pfam" id="PF03572">
    <property type="entry name" value="Peptidase_S41"/>
    <property type="match status" value="1"/>
</dbReference>
<dbReference type="NCBIfam" id="TIGR00225">
    <property type="entry name" value="prc"/>
    <property type="match status" value="1"/>
</dbReference>
<dbReference type="SMART" id="SM00245">
    <property type="entry name" value="TSPc"/>
    <property type="match status" value="1"/>
</dbReference>
<dbReference type="InterPro" id="IPR005151">
    <property type="entry name" value="Tail-specific_protease"/>
</dbReference>
<evidence type="ECO:0000256" key="2">
    <source>
        <dbReference type="ARBA" id="ARBA00022670"/>
    </source>
</evidence>
<dbReference type="InterPro" id="IPR029045">
    <property type="entry name" value="ClpP/crotonase-like_dom_sf"/>
</dbReference>
<dbReference type="PANTHER" id="PTHR32060:SF30">
    <property type="entry name" value="CARBOXY-TERMINAL PROCESSING PROTEASE CTPA"/>
    <property type="match status" value="1"/>
</dbReference>
<name>A0A7R8ZTB7_9CRUS</name>
<dbReference type="InterPro" id="IPR055210">
    <property type="entry name" value="CtpA/B_N"/>
</dbReference>
<keyword evidence="3" id="KW-0378">Hydrolase</keyword>
<dbReference type="CDD" id="cd06782">
    <property type="entry name" value="cpPDZ_CPP-like"/>
    <property type="match status" value="1"/>
</dbReference>
<dbReference type="OrthoDB" id="5911912at2759"/>
<keyword evidence="2" id="KW-0645">Protease</keyword>
<dbReference type="InterPro" id="IPR036034">
    <property type="entry name" value="PDZ_sf"/>
</dbReference>